<evidence type="ECO:0000313" key="3">
    <source>
        <dbReference type="EMBL" id="SFH49386.1"/>
    </source>
</evidence>
<accession>A0ABY1ED98</accession>
<reference evidence="3 4" key="1">
    <citation type="submission" date="2016-10" db="EMBL/GenBank/DDBJ databases">
        <authorList>
            <person name="Varghese N."/>
            <person name="Submissions S."/>
        </authorList>
    </citation>
    <scope>NUCLEOTIDE SEQUENCE [LARGE SCALE GENOMIC DNA]</scope>
    <source>
        <strain evidence="3 4">GMCC 1.11211</strain>
    </source>
</reference>
<dbReference type="Pfam" id="PF05762">
    <property type="entry name" value="VWA_CoxE"/>
    <property type="match status" value="1"/>
</dbReference>
<dbReference type="PANTHER" id="PTHR39338">
    <property type="entry name" value="BLL5662 PROTEIN-RELATED"/>
    <property type="match status" value="1"/>
</dbReference>
<feature type="compositionally biased region" description="Low complexity" evidence="1">
    <location>
        <begin position="141"/>
        <end position="154"/>
    </location>
</feature>
<feature type="region of interest" description="Disordered" evidence="1">
    <location>
        <begin position="1"/>
        <end position="38"/>
    </location>
</feature>
<gene>
    <name evidence="3" type="ORF">SAMN05216274_106161</name>
</gene>
<evidence type="ECO:0000259" key="2">
    <source>
        <dbReference type="SMART" id="SM00327"/>
    </source>
</evidence>
<dbReference type="InterPro" id="IPR002035">
    <property type="entry name" value="VWF_A"/>
</dbReference>
<dbReference type="EMBL" id="FOPW01000006">
    <property type="protein sequence ID" value="SFH49386.1"/>
    <property type="molecule type" value="Genomic_DNA"/>
</dbReference>
<dbReference type="PIRSF" id="PIRSF010256">
    <property type="entry name" value="CoxE_vWa"/>
    <property type="match status" value="1"/>
</dbReference>
<protein>
    <recommendedName>
        <fullName evidence="2">VWFA domain-containing protein</fullName>
    </recommendedName>
</protein>
<feature type="region of interest" description="Disordered" evidence="1">
    <location>
        <begin position="121"/>
        <end position="175"/>
    </location>
</feature>
<dbReference type="SMART" id="SM00327">
    <property type="entry name" value="VWA"/>
    <property type="match status" value="1"/>
</dbReference>
<keyword evidence="4" id="KW-1185">Reference proteome</keyword>
<dbReference type="InterPro" id="IPR011195">
    <property type="entry name" value="UCP010256"/>
</dbReference>
<dbReference type="Gene3D" id="3.40.50.410">
    <property type="entry name" value="von Willebrand factor, type A domain"/>
    <property type="match status" value="1"/>
</dbReference>
<dbReference type="SUPFAM" id="SSF53300">
    <property type="entry name" value="vWA-like"/>
    <property type="match status" value="1"/>
</dbReference>
<comment type="caution">
    <text evidence="3">The sequence shown here is derived from an EMBL/GenBank/DDBJ whole genome shotgun (WGS) entry which is preliminary data.</text>
</comment>
<sequence>MPDRGAPVPGRSEPGTSKPDARQRDIESASPRFPKPPAQGRILPIEAAALAAGFSTALHRAGLPVSPDRAARLAEALRLVPPTDRAALYWACRIVFVSQQQHLARFDAVFSAVFDGRLDPAESRGDPNAPPAIGSETRSQATPPTNRPAAAPEPGADRPPAPLPGTDSSDNDNEAPEHDAILALASSDEHLHNMAFADLAPDELARLRELVARIVLSTPTRLSRRRHPSRHSRDRLDLARTVRSAQRTGGDPIALHHARRRSKPRRLVLLCDVSGSMEPYTRVFLSLLQGAASGARAEAFVFSTQLTRLTRQLALRDPDQALAQAAATATDWAGGTRLAASIRRFIDDFGRRGLARGAVIVVFSDGWAQDDPVDVDAQMARLRRLAHRIIWVNPRKVAVDYRPLVGGMAAALPYCDAFVSGHSYAALAEVAAAIRGDPPASDQRAISHQPT</sequence>
<name>A0ABY1ED98_9MICO</name>
<evidence type="ECO:0000313" key="4">
    <source>
        <dbReference type="Proteomes" id="UP000199681"/>
    </source>
</evidence>
<dbReference type="InterPro" id="IPR036465">
    <property type="entry name" value="vWFA_dom_sf"/>
</dbReference>
<dbReference type="CDD" id="cd00198">
    <property type="entry name" value="vWFA"/>
    <property type="match status" value="1"/>
</dbReference>
<dbReference type="PANTHER" id="PTHR39338:SF6">
    <property type="entry name" value="BLL5662 PROTEIN"/>
    <property type="match status" value="1"/>
</dbReference>
<evidence type="ECO:0000256" key="1">
    <source>
        <dbReference type="SAM" id="MobiDB-lite"/>
    </source>
</evidence>
<organism evidence="3 4">
    <name type="scientific">Cryobacterium levicorallinum</name>
    <dbReference type="NCBI Taxonomy" id="995038"/>
    <lineage>
        <taxon>Bacteria</taxon>
        <taxon>Bacillati</taxon>
        <taxon>Actinomycetota</taxon>
        <taxon>Actinomycetes</taxon>
        <taxon>Micrococcales</taxon>
        <taxon>Microbacteriaceae</taxon>
        <taxon>Cryobacterium</taxon>
    </lineage>
</organism>
<feature type="domain" description="VWFA" evidence="2">
    <location>
        <begin position="264"/>
        <end position="439"/>
    </location>
</feature>
<dbReference type="Proteomes" id="UP000199681">
    <property type="component" value="Unassembled WGS sequence"/>
</dbReference>
<dbReference type="InterPro" id="IPR008912">
    <property type="entry name" value="Uncharacterised_CoxE"/>
</dbReference>
<proteinExistence type="predicted"/>